<reference evidence="2" key="1">
    <citation type="submission" date="2017-02" db="UniProtKB">
        <authorList>
            <consortium name="WormBaseParasite"/>
        </authorList>
    </citation>
    <scope>IDENTIFICATION</scope>
</reference>
<protein>
    <submittedName>
        <fullName evidence="2">FERM domain-containing protein</fullName>
    </submittedName>
</protein>
<keyword evidence="1" id="KW-1185">Reference proteome</keyword>
<proteinExistence type="predicted"/>
<sequence length="106" mass="11895">MADGVAMKVIIKPFLGFIEVRDPHLSELPIEKTLTLDPRTLVKDLCKSVMEGYNLGHGGGDFQVFIRHLNLEFYPFRTFFHDRNASIGSVAVLLEGVLTIKILIPL</sequence>
<dbReference type="WBParaSite" id="SPAL_0000287100.1">
    <property type="protein sequence ID" value="SPAL_0000287100.1"/>
    <property type="gene ID" value="SPAL_0000287100"/>
</dbReference>
<organism evidence="1 2">
    <name type="scientific">Strongyloides papillosus</name>
    <name type="common">Intestinal threadworm</name>
    <dbReference type="NCBI Taxonomy" id="174720"/>
    <lineage>
        <taxon>Eukaryota</taxon>
        <taxon>Metazoa</taxon>
        <taxon>Ecdysozoa</taxon>
        <taxon>Nematoda</taxon>
        <taxon>Chromadorea</taxon>
        <taxon>Rhabditida</taxon>
        <taxon>Tylenchina</taxon>
        <taxon>Panagrolaimomorpha</taxon>
        <taxon>Strongyloidoidea</taxon>
        <taxon>Strongyloididae</taxon>
        <taxon>Strongyloides</taxon>
    </lineage>
</organism>
<evidence type="ECO:0000313" key="2">
    <source>
        <dbReference type="WBParaSite" id="SPAL_0000287100.1"/>
    </source>
</evidence>
<accession>A0A0N5BA02</accession>
<dbReference type="Proteomes" id="UP000046392">
    <property type="component" value="Unplaced"/>
</dbReference>
<dbReference type="AlphaFoldDB" id="A0A0N5BA02"/>
<evidence type="ECO:0000313" key="1">
    <source>
        <dbReference type="Proteomes" id="UP000046392"/>
    </source>
</evidence>
<name>A0A0N5BA02_STREA</name>